<sequence length="107" mass="12127">MNLIEIVDSMSKEMYERMKTAAETGRWPEGTLVDDATRQSALQITMAYQARHLNSDEMMTVGSDGELIHKSKRELRADLAKGAQQSRSQNPKQEQKPGDDIARFKDL</sequence>
<dbReference type="Proteomes" id="UP000307790">
    <property type="component" value="Unassembled WGS sequence"/>
</dbReference>
<dbReference type="InterPro" id="IPR009749">
    <property type="entry name" value="DUF1315"/>
</dbReference>
<protein>
    <submittedName>
        <fullName evidence="2">DUF1315 family protein</fullName>
    </submittedName>
</protein>
<comment type="caution">
    <text evidence="2">The sequence shown here is derived from an EMBL/GenBank/DDBJ whole genome shotgun (WGS) entry which is preliminary data.</text>
</comment>
<evidence type="ECO:0000256" key="1">
    <source>
        <dbReference type="SAM" id="MobiDB-lite"/>
    </source>
</evidence>
<evidence type="ECO:0000313" key="3">
    <source>
        <dbReference type="Proteomes" id="UP000307790"/>
    </source>
</evidence>
<gene>
    <name evidence="2" type="ORF">FE810_06035</name>
</gene>
<name>A0A5R9INU1_9GAMM</name>
<dbReference type="Pfam" id="PF07023">
    <property type="entry name" value="DUF1315"/>
    <property type="match status" value="1"/>
</dbReference>
<keyword evidence="3" id="KW-1185">Reference proteome</keyword>
<organism evidence="2 3">
    <name type="scientific">Thalassotalea litorea</name>
    <dbReference type="NCBI Taxonomy" id="2020715"/>
    <lineage>
        <taxon>Bacteria</taxon>
        <taxon>Pseudomonadati</taxon>
        <taxon>Pseudomonadota</taxon>
        <taxon>Gammaproteobacteria</taxon>
        <taxon>Alteromonadales</taxon>
        <taxon>Colwelliaceae</taxon>
        <taxon>Thalassotalea</taxon>
    </lineage>
</organism>
<feature type="region of interest" description="Disordered" evidence="1">
    <location>
        <begin position="64"/>
        <end position="107"/>
    </location>
</feature>
<proteinExistence type="predicted"/>
<evidence type="ECO:0000313" key="2">
    <source>
        <dbReference type="EMBL" id="TLU66259.1"/>
    </source>
</evidence>
<dbReference type="OrthoDB" id="5616307at2"/>
<feature type="compositionally biased region" description="Basic and acidic residues" evidence="1">
    <location>
        <begin position="93"/>
        <end position="107"/>
    </location>
</feature>
<feature type="compositionally biased region" description="Polar residues" evidence="1">
    <location>
        <begin position="83"/>
        <end position="92"/>
    </location>
</feature>
<reference evidence="2 3" key="1">
    <citation type="submission" date="2019-05" db="EMBL/GenBank/DDBJ databases">
        <title>Genome sequences of Thalassotalea litorea 1K03283.</title>
        <authorList>
            <person name="Zhang D."/>
        </authorList>
    </citation>
    <scope>NUCLEOTIDE SEQUENCE [LARGE SCALE GENOMIC DNA]</scope>
    <source>
        <strain evidence="2 3">MCCC 1K03283</strain>
    </source>
</reference>
<dbReference type="EMBL" id="VCBC01000005">
    <property type="protein sequence ID" value="TLU66259.1"/>
    <property type="molecule type" value="Genomic_DNA"/>
</dbReference>
<dbReference type="RefSeq" id="WP_138319135.1">
    <property type="nucleotide sequence ID" value="NZ_VCBC01000005.1"/>
</dbReference>
<accession>A0A5R9INU1</accession>
<feature type="compositionally biased region" description="Basic and acidic residues" evidence="1">
    <location>
        <begin position="66"/>
        <end position="79"/>
    </location>
</feature>
<dbReference type="AlphaFoldDB" id="A0A5R9INU1"/>